<feature type="compositionally biased region" description="Acidic residues" evidence="1">
    <location>
        <begin position="74"/>
        <end position="85"/>
    </location>
</feature>
<accession>A0AAW1N9L8</accession>
<dbReference type="PANTHER" id="PTHR38386">
    <property type="entry name" value="OS05G0426900 PROTEIN"/>
    <property type="match status" value="1"/>
</dbReference>
<name>A0AAW1N9L8_SAPOF</name>
<dbReference type="Proteomes" id="UP001443914">
    <property type="component" value="Unassembled WGS sequence"/>
</dbReference>
<protein>
    <submittedName>
        <fullName evidence="2">Uncharacterized protein</fullName>
    </submittedName>
</protein>
<keyword evidence="3" id="KW-1185">Reference proteome</keyword>
<reference evidence="2" key="1">
    <citation type="submission" date="2024-03" db="EMBL/GenBank/DDBJ databases">
        <title>WGS assembly of Saponaria officinalis var. Norfolk2.</title>
        <authorList>
            <person name="Jenkins J."/>
            <person name="Shu S."/>
            <person name="Grimwood J."/>
            <person name="Barry K."/>
            <person name="Goodstein D."/>
            <person name="Schmutz J."/>
            <person name="Leebens-Mack J."/>
            <person name="Osbourn A."/>
        </authorList>
    </citation>
    <scope>NUCLEOTIDE SEQUENCE [LARGE SCALE GENOMIC DNA]</scope>
    <source>
        <strain evidence="2">JIC</strain>
    </source>
</reference>
<organism evidence="2 3">
    <name type="scientific">Saponaria officinalis</name>
    <name type="common">Common soapwort</name>
    <name type="synonym">Lychnis saponaria</name>
    <dbReference type="NCBI Taxonomy" id="3572"/>
    <lineage>
        <taxon>Eukaryota</taxon>
        <taxon>Viridiplantae</taxon>
        <taxon>Streptophyta</taxon>
        <taxon>Embryophyta</taxon>
        <taxon>Tracheophyta</taxon>
        <taxon>Spermatophyta</taxon>
        <taxon>Magnoliopsida</taxon>
        <taxon>eudicotyledons</taxon>
        <taxon>Gunneridae</taxon>
        <taxon>Pentapetalae</taxon>
        <taxon>Caryophyllales</taxon>
        <taxon>Caryophyllaceae</taxon>
        <taxon>Caryophylleae</taxon>
        <taxon>Saponaria</taxon>
    </lineage>
</organism>
<evidence type="ECO:0000313" key="3">
    <source>
        <dbReference type="Proteomes" id="UP001443914"/>
    </source>
</evidence>
<comment type="caution">
    <text evidence="2">The sequence shown here is derived from an EMBL/GenBank/DDBJ whole genome shotgun (WGS) entry which is preliminary data.</text>
</comment>
<gene>
    <name evidence="2" type="ORF">RND81_01G122600</name>
</gene>
<sequence>MRGYAKIKENNPFSQRSKSKKENPFLNHDFNDHQTFDKFSSNQKTQEKNDQKPSICNTNKNTKNNLSQGKTQVYDDDDDDDDDDGKEVKKGAVLRRNKTISSSSATSFGYQKSGIIERQSSKRVIQDAVRRAFSMRSSSVNNSNSDRYSRIYDQPRNVDDDLCDNNYNYNNNYDYFHDCDGNNDGEDDGSMERRSVGVKKMNKNEYFNNKNNGKNNGKMHVGSKVVKACKRIFSL</sequence>
<dbReference type="EMBL" id="JBDFQZ010000001">
    <property type="protein sequence ID" value="KAK9756816.1"/>
    <property type="molecule type" value="Genomic_DNA"/>
</dbReference>
<feature type="compositionally biased region" description="Polar residues" evidence="1">
    <location>
        <begin position="52"/>
        <end position="71"/>
    </location>
</feature>
<evidence type="ECO:0000313" key="2">
    <source>
        <dbReference type="EMBL" id="KAK9756816.1"/>
    </source>
</evidence>
<evidence type="ECO:0000256" key="1">
    <source>
        <dbReference type="SAM" id="MobiDB-lite"/>
    </source>
</evidence>
<proteinExistence type="predicted"/>
<feature type="region of interest" description="Disordered" evidence="1">
    <location>
        <begin position="1"/>
        <end position="90"/>
    </location>
</feature>
<dbReference type="AlphaFoldDB" id="A0AAW1N9L8"/>
<dbReference type="PANTHER" id="PTHR38386:SF6">
    <property type="entry name" value="OS05G0426900 PROTEIN"/>
    <property type="match status" value="1"/>
</dbReference>